<organism evidence="1 2">
    <name type="scientific">Fusarium venenatum</name>
    <dbReference type="NCBI Taxonomy" id="56646"/>
    <lineage>
        <taxon>Eukaryota</taxon>
        <taxon>Fungi</taxon>
        <taxon>Dikarya</taxon>
        <taxon>Ascomycota</taxon>
        <taxon>Pezizomycotina</taxon>
        <taxon>Sordariomycetes</taxon>
        <taxon>Hypocreomycetidae</taxon>
        <taxon>Hypocreales</taxon>
        <taxon>Nectriaceae</taxon>
        <taxon>Fusarium</taxon>
    </lineage>
</organism>
<reference evidence="2" key="1">
    <citation type="submission" date="2014-10" db="EMBL/GenBank/DDBJ databases">
        <authorList>
            <person name="King R."/>
        </authorList>
    </citation>
    <scope>NUCLEOTIDE SEQUENCE [LARGE SCALE GENOMIC DNA]</scope>
    <source>
        <strain evidence="2">A3/5</strain>
    </source>
</reference>
<dbReference type="EMBL" id="LN649231">
    <property type="protein sequence ID" value="CEI68502.1"/>
    <property type="molecule type" value="Genomic_DNA"/>
</dbReference>
<evidence type="ECO:0000313" key="2">
    <source>
        <dbReference type="Proteomes" id="UP000245910"/>
    </source>
</evidence>
<keyword evidence="2" id="KW-1185">Reference proteome</keyword>
<dbReference type="Proteomes" id="UP000245910">
    <property type="component" value="Chromosome III"/>
</dbReference>
<protein>
    <submittedName>
        <fullName evidence="1">Uncharacterized protein</fullName>
    </submittedName>
</protein>
<name>A0A2L2TBY8_9HYPO</name>
<sequence length="86" mass="9401">MQLHEILPAYEHLSLTTSLVVSSNYLKSWYLLVPSLGSSELLPMNADQACNSIHGTATNYEGTISVSEKLAAVSIRDEMSTPVYVI</sequence>
<accession>A0A2L2TBY8</accession>
<evidence type="ECO:0000313" key="1">
    <source>
        <dbReference type="EMBL" id="CEI68502.1"/>
    </source>
</evidence>
<proteinExistence type="predicted"/>
<dbReference type="AlphaFoldDB" id="A0A2L2TBY8"/>